<keyword evidence="6" id="KW-1185">Reference proteome</keyword>
<dbReference type="Pfam" id="PF07940">
    <property type="entry name" value="Hepar_II_III_C"/>
    <property type="match status" value="1"/>
</dbReference>
<dbReference type="Proteomes" id="UP001152797">
    <property type="component" value="Unassembled WGS sequence"/>
</dbReference>
<dbReference type="Gene3D" id="1.50.10.100">
    <property type="entry name" value="Chondroitin AC/alginate lyase"/>
    <property type="match status" value="1"/>
</dbReference>
<dbReference type="InterPro" id="IPR008929">
    <property type="entry name" value="Chondroitin_lyas"/>
</dbReference>
<dbReference type="InterPro" id="IPR013424">
    <property type="entry name" value="Ice-binding_C"/>
</dbReference>
<evidence type="ECO:0000259" key="3">
    <source>
        <dbReference type="Pfam" id="PF07940"/>
    </source>
</evidence>
<dbReference type="SUPFAM" id="SSF50939">
    <property type="entry name" value="Sialidases"/>
    <property type="match status" value="1"/>
</dbReference>
<evidence type="ECO:0000313" key="6">
    <source>
        <dbReference type="Proteomes" id="UP001152797"/>
    </source>
</evidence>
<gene>
    <name evidence="4" type="ORF">C1SCF055_LOCUS655</name>
</gene>
<name>A0A9P1FET2_9DINO</name>
<dbReference type="EMBL" id="CAMXCT030000001">
    <property type="protein sequence ID" value="CAL4759377.1"/>
    <property type="molecule type" value="Genomic_DNA"/>
</dbReference>
<dbReference type="EMBL" id="CAMXCT020000001">
    <property type="protein sequence ID" value="CAL1125440.1"/>
    <property type="molecule type" value="Genomic_DNA"/>
</dbReference>
<reference evidence="4" key="1">
    <citation type="submission" date="2022-10" db="EMBL/GenBank/DDBJ databases">
        <authorList>
            <person name="Chen Y."/>
            <person name="Dougan E. K."/>
            <person name="Chan C."/>
            <person name="Rhodes N."/>
            <person name="Thang M."/>
        </authorList>
    </citation>
    <scope>NUCLEOTIDE SEQUENCE</scope>
</reference>
<dbReference type="Gene3D" id="2.70.98.70">
    <property type="match status" value="1"/>
</dbReference>
<keyword evidence="2" id="KW-0732">Signal</keyword>
<evidence type="ECO:0000256" key="2">
    <source>
        <dbReference type="SAM" id="SignalP"/>
    </source>
</evidence>
<dbReference type="NCBIfam" id="TIGR02595">
    <property type="entry name" value="PEP_CTERM"/>
    <property type="match status" value="1"/>
</dbReference>
<evidence type="ECO:0000256" key="1">
    <source>
        <dbReference type="ARBA" id="ARBA00004196"/>
    </source>
</evidence>
<evidence type="ECO:0000313" key="5">
    <source>
        <dbReference type="EMBL" id="CAL4759377.1"/>
    </source>
</evidence>
<dbReference type="SUPFAM" id="SSF48230">
    <property type="entry name" value="Chondroitin AC/alginate lyase"/>
    <property type="match status" value="1"/>
</dbReference>
<dbReference type="Gene3D" id="2.120.10.10">
    <property type="match status" value="1"/>
</dbReference>
<dbReference type="InterPro" id="IPR012480">
    <property type="entry name" value="Hepar_II_III_C"/>
</dbReference>
<dbReference type="GO" id="GO:0016829">
    <property type="term" value="F:lyase activity"/>
    <property type="evidence" value="ECO:0007669"/>
    <property type="project" value="InterPro"/>
</dbReference>
<sequence length="1193" mass="130847">MNRYLGIDKNLTAVLVLILVGTGALPARSDEPVNSPGFRIELQTAGQGFDKKTCWVHARAGAIPGEGEDDPEIVMTMQKLLLSGSDVFYALNEMRTDDLGKTWVGPIEHETLGRRDEPDGIEVCICDVTPKWHAATGKLLGTGQSVRYQNNHVMKVRRREVAYSVYDAESRTWSPWTSVELPEAREDFHNAGAGSGQRYDLPNGEILLPIYFKRPEETQFSTTVLRCAFDGEKLRYIEHGSEHTVPIKRGLAEPSITKFGDRYFLTLRNDESGYVTSGTDGLHFDKPIKWKFDDGEELGNYNTQQHWVTHSDGLFLVYTRRGADNDHVFRHRAPLFIAQVDPDRLCVLRDTEQVLVPEHGARLGNFGVVDVNEVETWVTVTEWMQPVGVEASQISRLLRKINLFAVALLLLELCASPAIAQMSIGSTTGVLPPSMPTSSLILGDNLTSLQSSWLSGGTTDQQVWIFSIISRANQSTSGSVPTDFDTAVADASIAQSAGLRYAMTGNLADLNKAVAALEVLDVPGGSFITRPEALTSYLSAYDFIRGASQTDLPAATRQVIENRLLTVTQSLDTGNSTYSNARAKIGATRALAGVMLRDQMLLNKGLEDLQGHFDYSTTDDGWFTDSQGHYLNYTMRHIALFARAYEQGSGVDLSTNFQPYIDMSIALRKPDGTTPNVSNGLNYPVGIHYLMSSTDAESASNLRWYLESTATHPYPWNSTNLTNRDHTHASPFALADVESVTAAEPSMSPTYFATGQSKITVFRHDWGPTSDYLLMSPGIDSPAVEFYSEDPPIDLRFAAFHSHNDTGEILLSSQGKYILVAPGYDRTDLSNSPSGLYVKSPHWHNVVLVDGDVGGNNLGRAMRPEDFIHTHRLDSTEHGGFAGVSDFATLETNYGGVNVRRSTAFANEDYFVVADRMQGDASHDYGFNLVGRGTQTILSSDPNYVAVKWEFDGSQVIEHLLASDSLTLSTESLWMHDTFNDFEATQRMNATMSAEDGLFLSVLETGAAGTASQLAITKLASSTQHLAAEVANVAENWVDTILVQQNAGDLFTAGDIETNAEYTYFRKVDGMVNSLMMANGSLLAYEGDTLLETTSPLTMTLLFGEDELRGTLSGDGFVPGSQLFLYDQLPVAGAWLDGSAISFQNLSGYSSLTLPSSGSLVVTFLVPEPSTIFLATTALPLIWWASRRRRQSS</sequence>
<dbReference type="EMBL" id="CAMXCT010000001">
    <property type="protein sequence ID" value="CAI3972065.1"/>
    <property type="molecule type" value="Genomic_DNA"/>
</dbReference>
<dbReference type="CDD" id="cd15482">
    <property type="entry name" value="Sialidase_non-viral"/>
    <property type="match status" value="1"/>
</dbReference>
<evidence type="ECO:0000313" key="4">
    <source>
        <dbReference type="EMBL" id="CAI3972065.1"/>
    </source>
</evidence>
<feature type="signal peptide" evidence="2">
    <location>
        <begin position="1"/>
        <end position="29"/>
    </location>
</feature>
<dbReference type="InterPro" id="IPR036278">
    <property type="entry name" value="Sialidase_sf"/>
</dbReference>
<comment type="subcellular location">
    <subcellularLocation>
        <location evidence="1">Cell envelope</location>
    </subcellularLocation>
</comment>
<reference evidence="5 6" key="2">
    <citation type="submission" date="2024-05" db="EMBL/GenBank/DDBJ databases">
        <authorList>
            <person name="Chen Y."/>
            <person name="Shah S."/>
            <person name="Dougan E. K."/>
            <person name="Thang M."/>
            <person name="Chan C."/>
        </authorList>
    </citation>
    <scope>NUCLEOTIDE SEQUENCE [LARGE SCALE GENOMIC DNA]</scope>
</reference>
<organism evidence="4">
    <name type="scientific">Cladocopium goreaui</name>
    <dbReference type="NCBI Taxonomy" id="2562237"/>
    <lineage>
        <taxon>Eukaryota</taxon>
        <taxon>Sar</taxon>
        <taxon>Alveolata</taxon>
        <taxon>Dinophyceae</taxon>
        <taxon>Suessiales</taxon>
        <taxon>Symbiodiniaceae</taxon>
        <taxon>Cladocopium</taxon>
    </lineage>
</organism>
<dbReference type="AlphaFoldDB" id="A0A9P1FET2"/>
<proteinExistence type="predicted"/>
<feature type="domain" description="Heparinase II/III-like C-terminal" evidence="3">
    <location>
        <begin position="798"/>
        <end position="999"/>
    </location>
</feature>
<accession>A0A9P1FET2</accession>
<protein>
    <recommendedName>
        <fullName evidence="3">Heparinase II/III-like C-terminal domain-containing protein</fullName>
    </recommendedName>
</protein>
<comment type="caution">
    <text evidence="4">The sequence shown here is derived from an EMBL/GenBank/DDBJ whole genome shotgun (WGS) entry which is preliminary data.</text>
</comment>
<feature type="chain" id="PRO_5043271804" description="Heparinase II/III-like C-terminal domain-containing protein" evidence="2">
    <location>
        <begin position="30"/>
        <end position="1193"/>
    </location>
</feature>